<comment type="caution">
    <text evidence="1">The sequence shown here is derived from an EMBL/GenBank/DDBJ whole genome shotgun (WGS) entry which is preliminary data.</text>
</comment>
<dbReference type="RefSeq" id="WP_377916546.1">
    <property type="nucleotide sequence ID" value="NZ_JBHRZT010000067.1"/>
</dbReference>
<reference evidence="2" key="1">
    <citation type="journal article" date="2019" name="Int. J. Syst. Evol. Microbiol.">
        <title>The Global Catalogue of Microorganisms (GCM) 10K type strain sequencing project: providing services to taxonomists for standard genome sequencing and annotation.</title>
        <authorList>
            <consortium name="The Broad Institute Genomics Platform"/>
            <consortium name="The Broad Institute Genome Sequencing Center for Infectious Disease"/>
            <person name="Wu L."/>
            <person name="Ma J."/>
        </authorList>
    </citation>
    <scope>NUCLEOTIDE SEQUENCE [LARGE SCALE GENOMIC DNA]</scope>
    <source>
        <strain evidence="2">CCUG 61889</strain>
    </source>
</reference>
<dbReference type="InterPro" id="IPR008792">
    <property type="entry name" value="PQQD"/>
</dbReference>
<keyword evidence="2" id="KW-1185">Reference proteome</keyword>
<gene>
    <name evidence="1" type="ORF">ACFOU2_15325</name>
</gene>
<proteinExistence type="predicted"/>
<evidence type="ECO:0000313" key="2">
    <source>
        <dbReference type="Proteomes" id="UP001595752"/>
    </source>
</evidence>
<dbReference type="Pfam" id="PF05402">
    <property type="entry name" value="PqqD"/>
    <property type="match status" value="1"/>
</dbReference>
<accession>A0ABV8B5Y2</accession>
<dbReference type="NCBIfam" id="NF033536">
    <property type="entry name" value="lasso_PqqD_Bac"/>
    <property type="match status" value="1"/>
</dbReference>
<dbReference type="EMBL" id="JBHRZT010000067">
    <property type="protein sequence ID" value="MFC3884760.1"/>
    <property type="molecule type" value="Genomic_DNA"/>
</dbReference>
<dbReference type="Proteomes" id="UP001595752">
    <property type="component" value="Unassembled WGS sequence"/>
</dbReference>
<dbReference type="Gene3D" id="1.10.10.1150">
    <property type="entry name" value="Coenzyme PQQ synthesis protein D (PqqD)"/>
    <property type="match status" value="1"/>
</dbReference>
<name>A0ABV8B5Y2_9BACI</name>
<organism evidence="1 2">
    <name type="scientific">Bacillus songklensis</name>
    <dbReference type="NCBI Taxonomy" id="1069116"/>
    <lineage>
        <taxon>Bacteria</taxon>
        <taxon>Bacillati</taxon>
        <taxon>Bacillota</taxon>
        <taxon>Bacilli</taxon>
        <taxon>Bacillales</taxon>
        <taxon>Bacillaceae</taxon>
        <taxon>Bacillus</taxon>
    </lineage>
</organism>
<sequence>MMIKKQTISLSKLIVQGKGNIVSDMDGERVMLSIYNGKYYNLGEMGGAIWDHIEKPVSVIQLVTRLMSEYEVEQSECEEQVISFLETLLEEGLLEIGEEVSS</sequence>
<protein>
    <submittedName>
        <fullName evidence="1">Lasso peptide biosynthesis PqqD family chaperone</fullName>
    </submittedName>
</protein>
<dbReference type="InterPro" id="IPR041881">
    <property type="entry name" value="PqqD_sf"/>
</dbReference>
<evidence type="ECO:0000313" key="1">
    <source>
        <dbReference type="EMBL" id="MFC3884760.1"/>
    </source>
</evidence>